<organism evidence="2 3">
    <name type="scientific">Plakobranchus ocellatus</name>
    <dbReference type="NCBI Taxonomy" id="259542"/>
    <lineage>
        <taxon>Eukaryota</taxon>
        <taxon>Metazoa</taxon>
        <taxon>Spiralia</taxon>
        <taxon>Lophotrochozoa</taxon>
        <taxon>Mollusca</taxon>
        <taxon>Gastropoda</taxon>
        <taxon>Heterobranchia</taxon>
        <taxon>Euthyneura</taxon>
        <taxon>Panpulmonata</taxon>
        <taxon>Sacoglossa</taxon>
        <taxon>Placobranchoidea</taxon>
        <taxon>Plakobranchidae</taxon>
        <taxon>Plakobranchus</taxon>
    </lineage>
</organism>
<evidence type="ECO:0000313" key="3">
    <source>
        <dbReference type="Proteomes" id="UP000735302"/>
    </source>
</evidence>
<dbReference type="Proteomes" id="UP000735302">
    <property type="component" value="Unassembled WGS sequence"/>
</dbReference>
<sequence length="117" mass="13105">MGEEIPRRFMHKLRKFVVIHLTVLILLRRLPSVRITLCSGKKSTGQKSFKELAVIGFGRFFEKYNCLVALGREQDYLRLSGFRSGQGAGGGARTRDRTVPADLRADSLATVPSTPRK</sequence>
<feature type="compositionally biased region" description="Basic and acidic residues" evidence="1">
    <location>
        <begin position="93"/>
        <end position="105"/>
    </location>
</feature>
<name>A0AAV3Z6P6_9GAST</name>
<protein>
    <submittedName>
        <fullName evidence="2">Uncharacterized protein</fullName>
    </submittedName>
</protein>
<proteinExistence type="predicted"/>
<accession>A0AAV3Z6P6</accession>
<gene>
    <name evidence="2" type="ORF">PoB_001678600</name>
</gene>
<feature type="region of interest" description="Disordered" evidence="1">
    <location>
        <begin position="82"/>
        <end position="117"/>
    </location>
</feature>
<reference evidence="2 3" key="1">
    <citation type="journal article" date="2021" name="Elife">
        <title>Chloroplast acquisition without the gene transfer in kleptoplastic sea slugs, Plakobranchus ocellatus.</title>
        <authorList>
            <person name="Maeda T."/>
            <person name="Takahashi S."/>
            <person name="Yoshida T."/>
            <person name="Shimamura S."/>
            <person name="Takaki Y."/>
            <person name="Nagai Y."/>
            <person name="Toyoda A."/>
            <person name="Suzuki Y."/>
            <person name="Arimoto A."/>
            <person name="Ishii H."/>
            <person name="Satoh N."/>
            <person name="Nishiyama T."/>
            <person name="Hasebe M."/>
            <person name="Maruyama T."/>
            <person name="Minagawa J."/>
            <person name="Obokata J."/>
            <person name="Shigenobu S."/>
        </authorList>
    </citation>
    <scope>NUCLEOTIDE SEQUENCE [LARGE SCALE GENOMIC DNA]</scope>
</reference>
<comment type="caution">
    <text evidence="2">The sequence shown here is derived from an EMBL/GenBank/DDBJ whole genome shotgun (WGS) entry which is preliminary data.</text>
</comment>
<evidence type="ECO:0000256" key="1">
    <source>
        <dbReference type="SAM" id="MobiDB-lite"/>
    </source>
</evidence>
<dbReference type="EMBL" id="BLXT01002015">
    <property type="protein sequence ID" value="GFN90280.1"/>
    <property type="molecule type" value="Genomic_DNA"/>
</dbReference>
<evidence type="ECO:0000313" key="2">
    <source>
        <dbReference type="EMBL" id="GFN90280.1"/>
    </source>
</evidence>
<keyword evidence="3" id="KW-1185">Reference proteome</keyword>
<dbReference type="AlphaFoldDB" id="A0AAV3Z6P6"/>